<evidence type="ECO:0000256" key="9">
    <source>
        <dbReference type="RuleBase" id="RU366046"/>
    </source>
</evidence>
<evidence type="ECO:0000256" key="1">
    <source>
        <dbReference type="ARBA" id="ARBA00000014"/>
    </source>
</evidence>
<comment type="cofactor">
    <cofactor evidence="3 9">
        <name>NAD(+)</name>
        <dbReference type="ChEBI" id="CHEBI:57540"/>
    </cofactor>
</comment>
<comment type="function">
    <text evidence="4">Catalyzes two distinct but analogous reactions: the reversible epimerization of UDP-glucose to UDP-galactose and the reversible epimerization of UDP-N-acetylglucosamine to UDP-N-acetylgalactosamine. The reaction with UDP-Gal plays a critical role in the Leloir pathway of galactose catabolism in which galactose is converted to the glycolytic intermediate glucose 6-phosphate. It contributes to the catabolism of dietary galactose and enables the endogenous biosynthesis of both UDP-Gal and UDP-GalNAc when exogenous sources are limited. Both UDP-sugar interconversions are important in the synthesis of glycoproteins and glycolipids.</text>
</comment>
<dbReference type="InterPro" id="IPR016040">
    <property type="entry name" value="NAD(P)-bd_dom"/>
</dbReference>
<keyword evidence="7" id="KW-0299">Galactose metabolism</keyword>
<organism evidence="11 12">
    <name type="scientific">Oedothorax gibbosus</name>
    <dbReference type="NCBI Taxonomy" id="931172"/>
    <lineage>
        <taxon>Eukaryota</taxon>
        <taxon>Metazoa</taxon>
        <taxon>Ecdysozoa</taxon>
        <taxon>Arthropoda</taxon>
        <taxon>Chelicerata</taxon>
        <taxon>Arachnida</taxon>
        <taxon>Araneae</taxon>
        <taxon>Araneomorphae</taxon>
        <taxon>Entelegynae</taxon>
        <taxon>Araneoidea</taxon>
        <taxon>Linyphiidae</taxon>
        <taxon>Erigoninae</taxon>
        <taxon>Oedothorax</taxon>
    </lineage>
</organism>
<keyword evidence="12" id="KW-1185">Reference proteome</keyword>
<evidence type="ECO:0000256" key="3">
    <source>
        <dbReference type="ARBA" id="ARBA00001911"/>
    </source>
</evidence>
<evidence type="ECO:0000256" key="7">
    <source>
        <dbReference type="ARBA" id="ARBA00023144"/>
    </source>
</evidence>
<feature type="domain" description="NAD(P)-binding" evidence="10">
    <location>
        <begin position="21"/>
        <end position="354"/>
    </location>
</feature>
<proteinExistence type="inferred from homology"/>
<dbReference type="Proteomes" id="UP000827092">
    <property type="component" value="Unassembled WGS sequence"/>
</dbReference>
<dbReference type="Gene3D" id="3.90.25.10">
    <property type="entry name" value="UDP-galactose 4-epimerase, domain 1"/>
    <property type="match status" value="1"/>
</dbReference>
<evidence type="ECO:0000256" key="8">
    <source>
        <dbReference type="ARBA" id="ARBA00023235"/>
    </source>
</evidence>
<dbReference type="Pfam" id="PF16363">
    <property type="entry name" value="GDP_Man_Dehyd"/>
    <property type="match status" value="1"/>
</dbReference>
<dbReference type="AlphaFoldDB" id="A0AAV6V859"/>
<dbReference type="CDD" id="cd05247">
    <property type="entry name" value="UDP_G4E_1_SDR_e"/>
    <property type="match status" value="1"/>
</dbReference>
<dbReference type="EC" id="5.1.3.2" evidence="9"/>
<comment type="caution">
    <text evidence="11">The sequence shown here is derived from an EMBL/GenBank/DDBJ whole genome shotgun (WGS) entry which is preliminary data.</text>
</comment>
<dbReference type="InterPro" id="IPR005886">
    <property type="entry name" value="UDP_G4E"/>
</dbReference>
<dbReference type="NCBIfam" id="TIGR01179">
    <property type="entry name" value="galE"/>
    <property type="match status" value="1"/>
</dbReference>
<dbReference type="GO" id="GO:0003974">
    <property type="term" value="F:UDP-N-acetylglucosamine 4-epimerase activity"/>
    <property type="evidence" value="ECO:0007669"/>
    <property type="project" value="UniProtKB-EC"/>
</dbReference>
<protein>
    <recommendedName>
        <fullName evidence="9">UDP-glucose 4-epimerase</fullName>
        <ecNumber evidence="9">5.1.3.2</ecNumber>
    </recommendedName>
</protein>
<evidence type="ECO:0000256" key="6">
    <source>
        <dbReference type="ARBA" id="ARBA00023027"/>
    </source>
</evidence>
<comment type="catalytic activity">
    <reaction evidence="2 9">
        <text>UDP-alpha-D-glucose = UDP-alpha-D-galactose</text>
        <dbReference type="Rhea" id="RHEA:22168"/>
        <dbReference type="ChEBI" id="CHEBI:58885"/>
        <dbReference type="ChEBI" id="CHEBI:66914"/>
        <dbReference type="EC" id="5.1.3.2"/>
    </reaction>
</comment>
<dbReference type="GO" id="GO:0003978">
    <property type="term" value="F:UDP-glucose 4-epimerase activity"/>
    <property type="evidence" value="ECO:0007669"/>
    <property type="project" value="UniProtKB-UniRule"/>
</dbReference>
<dbReference type="NCBIfam" id="NF007956">
    <property type="entry name" value="PRK10675.1"/>
    <property type="match status" value="1"/>
</dbReference>
<evidence type="ECO:0000256" key="2">
    <source>
        <dbReference type="ARBA" id="ARBA00000083"/>
    </source>
</evidence>
<comment type="similarity">
    <text evidence="9">Belongs to the NAD(P)-dependent epimerase/dehydratase family.</text>
</comment>
<dbReference type="PRINTS" id="PR01713">
    <property type="entry name" value="NUCEPIMERASE"/>
</dbReference>
<comment type="catalytic activity">
    <reaction evidence="1">
        <text>UDP-N-acetyl-alpha-D-glucosamine = UDP-N-acetyl-alpha-D-galactosamine</text>
        <dbReference type="Rhea" id="RHEA:20517"/>
        <dbReference type="ChEBI" id="CHEBI:57705"/>
        <dbReference type="ChEBI" id="CHEBI:67138"/>
        <dbReference type="EC" id="5.1.3.7"/>
    </reaction>
</comment>
<accession>A0AAV6V859</accession>
<keyword evidence="8 9" id="KW-0413">Isomerase</keyword>
<name>A0AAV6V859_9ARAC</name>
<dbReference type="EMBL" id="JAFNEN010000139">
    <property type="protein sequence ID" value="KAG8192456.1"/>
    <property type="molecule type" value="Genomic_DNA"/>
</dbReference>
<evidence type="ECO:0000256" key="4">
    <source>
        <dbReference type="ARBA" id="ARBA00002760"/>
    </source>
</evidence>
<comment type="pathway">
    <text evidence="5 9">Carbohydrate metabolism; galactose metabolism.</text>
</comment>
<dbReference type="GO" id="GO:0005829">
    <property type="term" value="C:cytosol"/>
    <property type="evidence" value="ECO:0007669"/>
    <property type="project" value="TreeGrafter"/>
</dbReference>
<dbReference type="Gene3D" id="3.40.50.720">
    <property type="entry name" value="NAD(P)-binding Rossmann-like Domain"/>
    <property type="match status" value="1"/>
</dbReference>
<dbReference type="InterPro" id="IPR036291">
    <property type="entry name" value="NAD(P)-bd_dom_sf"/>
</dbReference>
<keyword evidence="9" id="KW-0119">Carbohydrate metabolism</keyword>
<dbReference type="PANTHER" id="PTHR43725:SF47">
    <property type="entry name" value="UDP-GLUCOSE 4-EPIMERASE"/>
    <property type="match status" value="1"/>
</dbReference>
<evidence type="ECO:0000313" key="11">
    <source>
        <dbReference type="EMBL" id="KAG8192456.1"/>
    </source>
</evidence>
<gene>
    <name evidence="11" type="ORF">JTE90_017986</name>
</gene>
<keyword evidence="6 9" id="KW-0520">NAD</keyword>
<sequence length="368" mass="41078">MPLLSRGFKSSQRLKMSHCIFVTGGAGYVGSHSILELLKNGYDVVAVDNFSNSYPGTDNNSVMPESLKRVQNLANRSLTFYKLDLLDKDALTAVFEKHTFSCVVHFAALKAVGESCRIPLDYYKNNVGGTVNLLEVMKLFNVRKIVFSSSATVYGIPQYLPIDEIHPVGSSCTNPYGRTKYFIEEILKDVCKSEEGWSVILLRYFNPVGAHKSGTIGEDPQGLPNNLMPYISQVAVGRLKELQVFGSDYKTSDGTGVRDYIHVMDLAEGHVSAVTKMLNDRKDGCEVYNLGTGEGYSVLQVIDAFEKACNIKIPYKIVGRREGDVDSMYADVSLAERFLGWKSKRSLNEMCEDTWRWQSNNPKGFHKP</sequence>
<dbReference type="PANTHER" id="PTHR43725">
    <property type="entry name" value="UDP-GLUCOSE 4-EPIMERASE"/>
    <property type="match status" value="1"/>
</dbReference>
<reference evidence="11 12" key="1">
    <citation type="journal article" date="2022" name="Nat. Ecol. Evol.">
        <title>A masculinizing supergene underlies an exaggerated male reproductive morph in a spider.</title>
        <authorList>
            <person name="Hendrickx F."/>
            <person name="De Corte Z."/>
            <person name="Sonet G."/>
            <person name="Van Belleghem S.M."/>
            <person name="Kostlbacher S."/>
            <person name="Vangestel C."/>
        </authorList>
    </citation>
    <scope>NUCLEOTIDE SEQUENCE [LARGE SCALE GENOMIC DNA]</scope>
    <source>
        <strain evidence="11">W744_W776</strain>
    </source>
</reference>
<evidence type="ECO:0000256" key="5">
    <source>
        <dbReference type="ARBA" id="ARBA00004947"/>
    </source>
</evidence>
<evidence type="ECO:0000313" key="12">
    <source>
        <dbReference type="Proteomes" id="UP000827092"/>
    </source>
</evidence>
<evidence type="ECO:0000259" key="10">
    <source>
        <dbReference type="Pfam" id="PF16363"/>
    </source>
</evidence>
<dbReference type="SUPFAM" id="SSF51735">
    <property type="entry name" value="NAD(P)-binding Rossmann-fold domains"/>
    <property type="match status" value="1"/>
</dbReference>
<comment type="subunit">
    <text evidence="9">Homodimer.</text>
</comment>
<dbReference type="GO" id="GO:0033499">
    <property type="term" value="P:galactose catabolic process via UDP-galactose, Leloir pathway"/>
    <property type="evidence" value="ECO:0007669"/>
    <property type="project" value="TreeGrafter"/>
</dbReference>